<comment type="caution">
    <text evidence="2">The sequence shown here is derived from an EMBL/GenBank/DDBJ whole genome shotgun (WGS) entry which is preliminary data.</text>
</comment>
<dbReference type="Proteomes" id="UP001189429">
    <property type="component" value="Unassembled WGS sequence"/>
</dbReference>
<feature type="compositionally biased region" description="Basic and acidic residues" evidence="1">
    <location>
        <begin position="195"/>
        <end position="204"/>
    </location>
</feature>
<gene>
    <name evidence="2" type="ORF">PCOR1329_LOCUS13298</name>
</gene>
<reference evidence="2" key="1">
    <citation type="submission" date="2023-10" db="EMBL/GenBank/DDBJ databases">
        <authorList>
            <person name="Chen Y."/>
            <person name="Shah S."/>
            <person name="Dougan E. K."/>
            <person name="Thang M."/>
            <person name="Chan C."/>
        </authorList>
    </citation>
    <scope>NUCLEOTIDE SEQUENCE [LARGE SCALE GENOMIC DNA]</scope>
</reference>
<proteinExistence type="predicted"/>
<keyword evidence="3" id="KW-1185">Reference proteome</keyword>
<evidence type="ECO:0000313" key="3">
    <source>
        <dbReference type="Proteomes" id="UP001189429"/>
    </source>
</evidence>
<organism evidence="2 3">
    <name type="scientific">Prorocentrum cordatum</name>
    <dbReference type="NCBI Taxonomy" id="2364126"/>
    <lineage>
        <taxon>Eukaryota</taxon>
        <taxon>Sar</taxon>
        <taxon>Alveolata</taxon>
        <taxon>Dinophyceae</taxon>
        <taxon>Prorocentrales</taxon>
        <taxon>Prorocentraceae</taxon>
        <taxon>Prorocentrum</taxon>
    </lineage>
</organism>
<feature type="region of interest" description="Disordered" evidence="1">
    <location>
        <begin position="472"/>
        <end position="538"/>
    </location>
</feature>
<evidence type="ECO:0000313" key="2">
    <source>
        <dbReference type="EMBL" id="CAK0807405.1"/>
    </source>
</evidence>
<accession>A0ABN9QMQ7</accession>
<name>A0ABN9QMQ7_9DINO</name>
<feature type="compositionally biased region" description="Low complexity" evidence="1">
    <location>
        <begin position="482"/>
        <end position="514"/>
    </location>
</feature>
<evidence type="ECO:0000256" key="1">
    <source>
        <dbReference type="SAM" id="MobiDB-lite"/>
    </source>
</evidence>
<sequence>METLDERERKALAEQQLLREEIRRLDLEGIEAVAYVLRAKLGSYKRKAFRYFDVANQECFTMMAWDLGMTMLRINMEGLTGIPATRVFHQMNTTKDSTVSWREWKDFFKDVRQETFDKMDAMSAKSIEERAVKQQKKLLEAIQENLRTRSAKQHRVVQKTMSRQVSEDAESAVSEARETRPRKLTGGNSTNDAVDGAHKADRRSSSLPQHPTSKHGKRGAAQPADGPEHGAWEEQLSKMQDNECKRYAGLSSQAVKGIRDACHNIGFTLHESGAEGSVDVYNYRAFADAVRARLGGLGVGESAEFGDELNEVQRGLVRQIAKELGLRAADRDLEQGKCLVVTSKKALDDFAKVVERELRALEDGASKEFGPGLTEQQCAVVHAIAARLELAAVDAGPGSVAVGNVRTFSARVRNRLRALEPGGKAEFRWLTRVTSHAVRAIAAEMGLHSEDVEPAGGAEGGGGGGDACVEVHRLHEGPGGQPPSAAEGGAAAGAAPLSGGPAAEGASAAAAAEGGAAGWRQHGAPTGEAAAGEGSGDQIRSQQNLIENLFDTLATGSFQGQRIFLRFPDLGVLVSELNSSLANAVSTFKKYEKVLETTFNDTLQLQIDMDVRTSKGLTFRWFQVFMQTAMKKIGHSALAFLFTISRKAA</sequence>
<feature type="region of interest" description="Disordered" evidence="1">
    <location>
        <begin position="149"/>
        <end position="229"/>
    </location>
</feature>
<protein>
    <submittedName>
        <fullName evidence="2">Uncharacterized protein</fullName>
    </submittedName>
</protein>
<feature type="compositionally biased region" description="Low complexity" evidence="1">
    <location>
        <begin position="523"/>
        <end position="532"/>
    </location>
</feature>
<dbReference type="EMBL" id="CAUYUJ010003923">
    <property type="protein sequence ID" value="CAK0807405.1"/>
    <property type="molecule type" value="Genomic_DNA"/>
</dbReference>